<dbReference type="AlphaFoldDB" id="A0A2U8GQ09"/>
<proteinExistence type="predicted"/>
<name>A0A2U8GQ09_9RHOO</name>
<dbReference type="Proteomes" id="UP000244930">
    <property type="component" value="Chromosome"/>
</dbReference>
<evidence type="ECO:0008006" key="3">
    <source>
        <dbReference type="Google" id="ProtNLM"/>
    </source>
</evidence>
<organism evidence="1 2">
    <name type="scientific">Parazoarcus communis</name>
    <dbReference type="NCBI Taxonomy" id="41977"/>
    <lineage>
        <taxon>Bacteria</taxon>
        <taxon>Pseudomonadati</taxon>
        <taxon>Pseudomonadota</taxon>
        <taxon>Betaproteobacteria</taxon>
        <taxon>Rhodocyclales</taxon>
        <taxon>Zoogloeaceae</taxon>
        <taxon>Parazoarcus</taxon>
    </lineage>
</organism>
<dbReference type="KEGG" id="acom:CEW83_11605"/>
<reference evidence="1 2" key="1">
    <citation type="submission" date="2017-06" db="EMBL/GenBank/DDBJ databases">
        <title>Azoarcus.</title>
        <authorList>
            <person name="Woo J.-H."/>
            <person name="Kim H.-S."/>
        </authorList>
    </citation>
    <scope>NUCLEOTIDE SEQUENCE [LARGE SCALE GENOMIC DNA]</scope>
    <source>
        <strain evidence="1 2">TSPY31</strain>
    </source>
</reference>
<dbReference type="InterPro" id="IPR049708">
    <property type="entry name" value="PP0621-like"/>
</dbReference>
<accession>A0A2U8GQ09</accession>
<dbReference type="RefSeq" id="WP_108949484.1">
    <property type="nucleotide sequence ID" value="NZ_CP022187.1"/>
</dbReference>
<evidence type="ECO:0000313" key="1">
    <source>
        <dbReference type="EMBL" id="AWI75779.1"/>
    </source>
</evidence>
<protein>
    <recommendedName>
        <fullName evidence="3">Preprotein translocase subunit YajC</fullName>
    </recommendedName>
</protein>
<dbReference type="NCBIfam" id="NF041023">
    <property type="entry name" value="PP0621_fam"/>
    <property type="match status" value="1"/>
</dbReference>
<gene>
    <name evidence="1" type="ORF">CEW83_11605</name>
</gene>
<keyword evidence="2" id="KW-1185">Reference proteome</keyword>
<evidence type="ECO:0000313" key="2">
    <source>
        <dbReference type="Proteomes" id="UP000244930"/>
    </source>
</evidence>
<sequence>MRNLLIFLLILGGIWWVRRALKRPRRGPGRDPRLNEPERVLACAHCGVHVPESEGVRDESGFYCCEGHRRLGNDGRGE</sequence>
<dbReference type="EMBL" id="CP022187">
    <property type="protein sequence ID" value="AWI75779.1"/>
    <property type="molecule type" value="Genomic_DNA"/>
</dbReference>